<name>A0ABS5HSJ4_9RHOB</name>
<evidence type="ECO:0000313" key="1">
    <source>
        <dbReference type="EMBL" id="MBR9651890.1"/>
    </source>
</evidence>
<reference evidence="1 2" key="1">
    <citation type="journal article" date="2021" name="Arch. Microbiol.">
        <title>Thalassobius aquimarinus sp. nov., isolated from the Sea of Japan seashore.</title>
        <authorList>
            <person name="Kurilenko V.V."/>
            <person name="Romanenko L.A."/>
            <person name="Chernysheva N.Y."/>
            <person name="Velansky P.V."/>
            <person name="Tekutyeva L.A."/>
            <person name="Isaeva M.P."/>
            <person name="Mikhailov V.V."/>
        </authorList>
    </citation>
    <scope>NUCLEOTIDE SEQUENCE [LARGE SCALE GENOMIC DNA]</scope>
    <source>
        <strain evidence="1 2">KMM 8518</strain>
    </source>
</reference>
<organism evidence="1 2">
    <name type="scientific">Thalassovita aquimarina</name>
    <dbReference type="NCBI Taxonomy" id="2785917"/>
    <lineage>
        <taxon>Bacteria</taxon>
        <taxon>Pseudomonadati</taxon>
        <taxon>Pseudomonadota</taxon>
        <taxon>Alphaproteobacteria</taxon>
        <taxon>Rhodobacterales</taxon>
        <taxon>Roseobacteraceae</taxon>
        <taxon>Thalassovita</taxon>
    </lineage>
</organism>
<comment type="caution">
    <text evidence="1">The sequence shown here is derived from an EMBL/GenBank/DDBJ whole genome shotgun (WGS) entry which is preliminary data.</text>
</comment>
<protein>
    <recommendedName>
        <fullName evidence="3">Cache domain protein</fullName>
    </recommendedName>
</protein>
<gene>
    <name evidence="1" type="ORF">IT775_12240</name>
</gene>
<dbReference type="Proteomes" id="UP001195941">
    <property type="component" value="Unassembled WGS sequence"/>
</dbReference>
<evidence type="ECO:0000313" key="2">
    <source>
        <dbReference type="Proteomes" id="UP001195941"/>
    </source>
</evidence>
<evidence type="ECO:0008006" key="3">
    <source>
        <dbReference type="Google" id="ProtNLM"/>
    </source>
</evidence>
<keyword evidence="2" id="KW-1185">Reference proteome</keyword>
<accession>A0ABS5HSJ4</accession>
<sequence length="263" mass="28872">MRVLKLRVENLLIVGSGFNDMIKALIFFVMLPVAASASPTGRATIDLVFELGESRMALAEYIMRGAADYLIENPDPGSSEGHSAFKRILNGSTYFRSILAIDENGQLMFDSYNWIPFLGAKDLSQRSYFLGATNAVGKVLRVGDPVVGKQSGQVFLPFTMAVPNGSGRGQRVVMMTVPPKTMLPSFEVCNFCGVIIALDGKVLVADKPMSDVNEAVISRLTFEGEYGAQELDLRGMTVETHWRKSSRYGVVYLYYRATPLTDG</sequence>
<dbReference type="Gene3D" id="3.30.450.20">
    <property type="entry name" value="PAS domain"/>
    <property type="match status" value="1"/>
</dbReference>
<dbReference type="EMBL" id="JADMKU010000010">
    <property type="protein sequence ID" value="MBR9651890.1"/>
    <property type="molecule type" value="Genomic_DNA"/>
</dbReference>
<dbReference type="CDD" id="cd12914">
    <property type="entry name" value="PDC1_DGC_like"/>
    <property type="match status" value="1"/>
</dbReference>
<proteinExistence type="predicted"/>